<reference evidence="2" key="2">
    <citation type="journal article" date="2008" name="Nucleic Acids Res.">
        <title>The rice annotation project database (RAP-DB): 2008 update.</title>
        <authorList>
            <consortium name="The rice annotation project (RAP)"/>
        </authorList>
    </citation>
    <scope>GENOME REANNOTATION</scope>
    <source>
        <strain evidence="2">cv. Nipponbare</strain>
    </source>
</reference>
<organism evidence="1 2">
    <name type="scientific">Oryza sativa subsp. japonica</name>
    <name type="common">Rice</name>
    <dbReference type="NCBI Taxonomy" id="39947"/>
    <lineage>
        <taxon>Eukaryota</taxon>
        <taxon>Viridiplantae</taxon>
        <taxon>Streptophyta</taxon>
        <taxon>Embryophyta</taxon>
        <taxon>Tracheophyta</taxon>
        <taxon>Spermatophyta</taxon>
        <taxon>Magnoliopsida</taxon>
        <taxon>Liliopsida</taxon>
        <taxon>Poales</taxon>
        <taxon>Poaceae</taxon>
        <taxon>BOP clade</taxon>
        <taxon>Oryzoideae</taxon>
        <taxon>Oryzeae</taxon>
        <taxon>Oryzinae</taxon>
        <taxon>Oryza</taxon>
        <taxon>Oryza sativa</taxon>
    </lineage>
</organism>
<reference evidence="2" key="1">
    <citation type="journal article" date="2005" name="Nature">
        <title>The map-based sequence of the rice genome.</title>
        <authorList>
            <consortium name="International rice genome sequencing project (IRGSP)"/>
            <person name="Matsumoto T."/>
            <person name="Wu J."/>
            <person name="Kanamori H."/>
            <person name="Katayose Y."/>
            <person name="Fujisawa M."/>
            <person name="Namiki N."/>
            <person name="Mizuno H."/>
            <person name="Yamamoto K."/>
            <person name="Antonio B.A."/>
            <person name="Baba T."/>
            <person name="Sakata K."/>
            <person name="Nagamura Y."/>
            <person name="Aoki H."/>
            <person name="Arikawa K."/>
            <person name="Arita K."/>
            <person name="Bito T."/>
            <person name="Chiden Y."/>
            <person name="Fujitsuka N."/>
            <person name="Fukunaka R."/>
            <person name="Hamada M."/>
            <person name="Harada C."/>
            <person name="Hayashi A."/>
            <person name="Hijishita S."/>
            <person name="Honda M."/>
            <person name="Hosokawa S."/>
            <person name="Ichikawa Y."/>
            <person name="Idonuma A."/>
            <person name="Iijima M."/>
            <person name="Ikeda M."/>
            <person name="Ikeno M."/>
            <person name="Ito K."/>
            <person name="Ito S."/>
            <person name="Ito T."/>
            <person name="Ito Y."/>
            <person name="Ito Y."/>
            <person name="Iwabuchi A."/>
            <person name="Kamiya K."/>
            <person name="Karasawa W."/>
            <person name="Kurita K."/>
            <person name="Katagiri S."/>
            <person name="Kikuta A."/>
            <person name="Kobayashi H."/>
            <person name="Kobayashi N."/>
            <person name="Machita K."/>
            <person name="Maehara T."/>
            <person name="Masukawa M."/>
            <person name="Mizubayashi T."/>
            <person name="Mukai Y."/>
            <person name="Nagasaki H."/>
            <person name="Nagata Y."/>
            <person name="Naito S."/>
            <person name="Nakashima M."/>
            <person name="Nakama Y."/>
            <person name="Nakamichi Y."/>
            <person name="Nakamura M."/>
            <person name="Meguro A."/>
            <person name="Negishi M."/>
            <person name="Ohta I."/>
            <person name="Ohta T."/>
            <person name="Okamoto M."/>
            <person name="Ono N."/>
            <person name="Saji S."/>
            <person name="Sakaguchi M."/>
            <person name="Sakai K."/>
            <person name="Shibata M."/>
            <person name="Shimokawa T."/>
            <person name="Song J."/>
            <person name="Takazaki Y."/>
            <person name="Terasawa K."/>
            <person name="Tsugane M."/>
            <person name="Tsuji K."/>
            <person name="Ueda S."/>
            <person name="Waki K."/>
            <person name="Yamagata H."/>
            <person name="Yamamoto M."/>
            <person name="Yamamoto S."/>
            <person name="Yamane H."/>
            <person name="Yoshiki S."/>
            <person name="Yoshihara R."/>
            <person name="Yukawa K."/>
            <person name="Zhong H."/>
            <person name="Yano M."/>
            <person name="Yuan Q."/>
            <person name="Ouyang S."/>
            <person name="Liu J."/>
            <person name="Jones K.M."/>
            <person name="Gansberger K."/>
            <person name="Moffat K."/>
            <person name="Hill J."/>
            <person name="Bera J."/>
            <person name="Fadrosh D."/>
            <person name="Jin S."/>
            <person name="Johri S."/>
            <person name="Kim M."/>
            <person name="Overton L."/>
            <person name="Reardon M."/>
            <person name="Tsitrin T."/>
            <person name="Vuong H."/>
            <person name="Weaver B."/>
            <person name="Ciecko A."/>
            <person name="Tallon L."/>
            <person name="Jackson J."/>
            <person name="Pai G."/>
            <person name="Aken S.V."/>
            <person name="Utterback T."/>
            <person name="Reidmuller S."/>
            <person name="Feldblyum T."/>
            <person name="Hsiao J."/>
            <person name="Zismann V."/>
            <person name="Iobst S."/>
            <person name="de Vazeille A.R."/>
            <person name="Buell C.R."/>
            <person name="Ying K."/>
            <person name="Li Y."/>
            <person name="Lu T."/>
            <person name="Huang Y."/>
            <person name="Zhao Q."/>
            <person name="Feng Q."/>
            <person name="Zhang L."/>
            <person name="Zhu J."/>
            <person name="Weng Q."/>
            <person name="Mu J."/>
            <person name="Lu Y."/>
            <person name="Fan D."/>
            <person name="Liu Y."/>
            <person name="Guan J."/>
            <person name="Zhang Y."/>
            <person name="Yu S."/>
            <person name="Liu X."/>
            <person name="Zhang Y."/>
            <person name="Hong G."/>
            <person name="Han B."/>
            <person name="Choisne N."/>
            <person name="Demange N."/>
            <person name="Orjeda G."/>
            <person name="Samain S."/>
            <person name="Cattolico L."/>
            <person name="Pelletier E."/>
            <person name="Couloux A."/>
            <person name="Segurens B."/>
            <person name="Wincker P."/>
            <person name="D'Hont A."/>
            <person name="Scarpelli C."/>
            <person name="Weissenbach J."/>
            <person name="Salanoubat M."/>
            <person name="Quetier F."/>
            <person name="Yu Y."/>
            <person name="Kim H.R."/>
            <person name="Rambo T."/>
            <person name="Currie J."/>
            <person name="Collura K."/>
            <person name="Luo M."/>
            <person name="Yang T."/>
            <person name="Ammiraju J.S.S."/>
            <person name="Engler F."/>
            <person name="Soderlund C."/>
            <person name="Wing R.A."/>
            <person name="Palmer L.E."/>
            <person name="de la Bastide M."/>
            <person name="Spiegel L."/>
            <person name="Nascimento L."/>
            <person name="Zutavern T."/>
            <person name="O'Shaughnessy A."/>
            <person name="Dike S."/>
            <person name="Dedhia N."/>
            <person name="Preston R."/>
            <person name="Balija V."/>
            <person name="McCombie W.R."/>
            <person name="Chow T."/>
            <person name="Chen H."/>
            <person name="Chung M."/>
            <person name="Chen C."/>
            <person name="Shaw J."/>
            <person name="Wu H."/>
            <person name="Hsiao K."/>
            <person name="Chao Y."/>
            <person name="Chu M."/>
            <person name="Cheng C."/>
            <person name="Hour A."/>
            <person name="Lee P."/>
            <person name="Lin S."/>
            <person name="Lin Y."/>
            <person name="Liou J."/>
            <person name="Liu S."/>
            <person name="Hsing Y."/>
            <person name="Raghuvanshi S."/>
            <person name="Mohanty A."/>
            <person name="Bharti A.K."/>
            <person name="Gaur A."/>
            <person name="Gupta V."/>
            <person name="Kumar D."/>
            <person name="Ravi V."/>
            <person name="Vij S."/>
            <person name="Kapur A."/>
            <person name="Khurana P."/>
            <person name="Khurana P."/>
            <person name="Khurana J.P."/>
            <person name="Tyagi A.K."/>
            <person name="Gaikwad K."/>
            <person name="Singh A."/>
            <person name="Dalal V."/>
            <person name="Srivastava S."/>
            <person name="Dixit A."/>
            <person name="Pal A.K."/>
            <person name="Ghazi I.A."/>
            <person name="Yadav M."/>
            <person name="Pandit A."/>
            <person name="Bhargava A."/>
            <person name="Sureshbabu K."/>
            <person name="Batra K."/>
            <person name="Sharma T.R."/>
            <person name="Mohapatra T."/>
            <person name="Singh N.K."/>
            <person name="Messing J."/>
            <person name="Nelson A.B."/>
            <person name="Fuks G."/>
            <person name="Kavchok S."/>
            <person name="Keizer G."/>
            <person name="Linton E."/>
            <person name="Llaca V."/>
            <person name="Song R."/>
            <person name="Tanyolac B."/>
            <person name="Young S."/>
            <person name="Ho-Il K."/>
            <person name="Hahn J.H."/>
            <person name="Sangsakoo G."/>
            <person name="Vanavichit A."/>
            <person name="de Mattos Luiz.A.T."/>
            <person name="Zimmer P.D."/>
            <person name="Malone G."/>
            <person name="Dellagostin O."/>
            <person name="de Oliveira A.C."/>
            <person name="Bevan M."/>
            <person name="Bancroft I."/>
            <person name="Minx P."/>
            <person name="Cordum H."/>
            <person name="Wilson R."/>
            <person name="Cheng Z."/>
            <person name="Jin W."/>
            <person name="Jiang J."/>
            <person name="Leong S.A."/>
            <person name="Iwama H."/>
            <person name="Gojobori T."/>
            <person name="Itoh T."/>
            <person name="Niimura Y."/>
            <person name="Fujii Y."/>
            <person name="Habara T."/>
            <person name="Sakai H."/>
            <person name="Sato Y."/>
            <person name="Wilson G."/>
            <person name="Kumar K."/>
            <person name="McCouch S."/>
            <person name="Juretic N."/>
            <person name="Hoen D."/>
            <person name="Wright S."/>
            <person name="Bruskiewich R."/>
            <person name="Bureau T."/>
            <person name="Miyao A."/>
            <person name="Hirochika H."/>
            <person name="Nishikawa T."/>
            <person name="Kadowaki K."/>
            <person name="Sugiura M."/>
            <person name="Burr B."/>
            <person name="Sasaki T."/>
        </authorList>
    </citation>
    <scope>NUCLEOTIDE SEQUENCE [LARGE SCALE GENOMIC DNA]</scope>
    <source>
        <strain evidence="2">cv. Nipponbare</strain>
    </source>
</reference>
<proteinExistence type="predicted"/>
<dbReference type="Proteomes" id="UP000000763">
    <property type="component" value="Chromosome 7"/>
</dbReference>
<gene>
    <name evidence="1" type="primary">OJ1014_E09.14</name>
</gene>
<dbReference type="AlphaFoldDB" id="Q6ZLC0"/>
<evidence type="ECO:0000313" key="2">
    <source>
        <dbReference type="Proteomes" id="UP000000763"/>
    </source>
</evidence>
<name>Q6ZLC0_ORYSJ</name>
<dbReference type="EMBL" id="AP003800">
    <property type="protein sequence ID" value="BAC83037.1"/>
    <property type="molecule type" value="Genomic_DNA"/>
</dbReference>
<accession>Q6ZLC0</accession>
<sequence length="103" mass="11103">MDAVEISADVWMCLANSVHTLAPEMLEAADGGVLFGVSRWGQWWVPPGGRRRLRPHEVEVDGDGGLPASKSMMTAASRGRGRRRKLLLEVKADDGDSGTCLLA</sequence>
<evidence type="ECO:0000313" key="1">
    <source>
        <dbReference type="EMBL" id="BAC83037.1"/>
    </source>
</evidence>
<protein>
    <submittedName>
        <fullName evidence="1">Uncharacterized protein</fullName>
    </submittedName>
</protein>